<sequence>MASTTAEFSGAHAPDLPFPADRRTPLDWSVVPVATPSQGGPTVLEPPTGVAAAEGRLRLTVACDLRGAVRVHVRSAKTNRPLAAYDIRYPDCHQPYDAPLDREATRLALAEGVSLSLSEPPPHDRDFADDSPPTLWIFAGPKAPPERRPVLLLDGEPGPAAPATALHRTLTGIGSLQPFGWMEGCVLDALYDLTVTFPGDGRARRALADHLAVYFPDGTLRYEDPRGRPADHRLYGIEATLPYAVLAKRNPLDPALARAVESWRVRADDEGCVKDAPTTAEGSYTVAYPMAVIARTTDAPLRESALRQLRLRQARLCRGGDLYLRLLPDGSRVYRNWARAYAWYLLGLVRTLTELGERADTAGLWEEARRVAALVLSRRTPEGIWDCFLGEPQTGTETCGSAGIAAALALGTEQGRFDPDREGAAALETWQVLTERHLTDDGWLTGGSPSNKGGEELQRGGYRMLSGVGNGLMGQLGAALVRLGTLADWTRP</sequence>
<dbReference type="Pfam" id="PF07470">
    <property type="entry name" value="Glyco_hydro_88"/>
    <property type="match status" value="1"/>
</dbReference>
<dbReference type="InterPro" id="IPR012341">
    <property type="entry name" value="6hp_glycosidase-like_sf"/>
</dbReference>
<dbReference type="SUPFAM" id="SSF48208">
    <property type="entry name" value="Six-hairpin glycosidases"/>
    <property type="match status" value="1"/>
</dbReference>
<dbReference type="Proteomes" id="UP001500668">
    <property type="component" value="Unassembled WGS sequence"/>
</dbReference>
<feature type="region of interest" description="Disordered" evidence="2">
    <location>
        <begin position="1"/>
        <end position="20"/>
    </location>
</feature>
<evidence type="ECO:0000256" key="2">
    <source>
        <dbReference type="SAM" id="MobiDB-lite"/>
    </source>
</evidence>
<dbReference type="InterPro" id="IPR010905">
    <property type="entry name" value="Glyco_hydro_88"/>
</dbReference>
<evidence type="ECO:0008006" key="5">
    <source>
        <dbReference type="Google" id="ProtNLM"/>
    </source>
</evidence>
<dbReference type="RefSeq" id="WP_344073580.1">
    <property type="nucleotide sequence ID" value="NZ_BAAACA010000014.1"/>
</dbReference>
<proteinExistence type="predicted"/>
<organism evidence="3 4">
    <name type="scientific">Streptomyces crystallinus</name>
    <dbReference type="NCBI Taxonomy" id="68191"/>
    <lineage>
        <taxon>Bacteria</taxon>
        <taxon>Bacillati</taxon>
        <taxon>Actinomycetota</taxon>
        <taxon>Actinomycetes</taxon>
        <taxon>Kitasatosporales</taxon>
        <taxon>Streptomycetaceae</taxon>
        <taxon>Streptomyces</taxon>
    </lineage>
</organism>
<evidence type="ECO:0000313" key="4">
    <source>
        <dbReference type="Proteomes" id="UP001500668"/>
    </source>
</evidence>
<protein>
    <recommendedName>
        <fullName evidence="5">Glucuronyl hydrolase</fullName>
    </recommendedName>
</protein>
<keyword evidence="4" id="KW-1185">Reference proteome</keyword>
<gene>
    <name evidence="3" type="ORF">GCM10010394_25470</name>
</gene>
<comment type="caution">
    <text evidence="3">The sequence shown here is derived from an EMBL/GenBank/DDBJ whole genome shotgun (WGS) entry which is preliminary data.</text>
</comment>
<evidence type="ECO:0000256" key="1">
    <source>
        <dbReference type="ARBA" id="ARBA00022801"/>
    </source>
</evidence>
<reference evidence="4" key="1">
    <citation type="journal article" date="2019" name="Int. J. Syst. Evol. Microbiol.">
        <title>The Global Catalogue of Microorganisms (GCM) 10K type strain sequencing project: providing services to taxonomists for standard genome sequencing and annotation.</title>
        <authorList>
            <consortium name="The Broad Institute Genomics Platform"/>
            <consortium name="The Broad Institute Genome Sequencing Center for Infectious Disease"/>
            <person name="Wu L."/>
            <person name="Ma J."/>
        </authorList>
    </citation>
    <scope>NUCLEOTIDE SEQUENCE [LARGE SCALE GENOMIC DNA]</scope>
    <source>
        <strain evidence="4">JCM 5067</strain>
    </source>
</reference>
<dbReference type="Gene3D" id="1.50.10.10">
    <property type="match status" value="1"/>
</dbReference>
<keyword evidence="1" id="KW-0378">Hydrolase</keyword>
<dbReference type="EMBL" id="BAAACA010000014">
    <property type="protein sequence ID" value="GAA0594960.1"/>
    <property type="molecule type" value="Genomic_DNA"/>
</dbReference>
<evidence type="ECO:0000313" key="3">
    <source>
        <dbReference type="EMBL" id="GAA0594960.1"/>
    </source>
</evidence>
<name>A0ABP3QWJ0_9ACTN</name>
<accession>A0ABP3QWJ0</accession>
<dbReference type="InterPro" id="IPR008928">
    <property type="entry name" value="6-hairpin_glycosidase_sf"/>
</dbReference>